<protein>
    <recommendedName>
        <fullName evidence="4">LPS-assembly protein LptD</fullName>
    </recommendedName>
</protein>
<evidence type="ECO:0000256" key="3">
    <source>
        <dbReference type="ARBA" id="ARBA00023237"/>
    </source>
</evidence>
<evidence type="ECO:0000256" key="4">
    <source>
        <dbReference type="HAMAP-Rule" id="MF_01411"/>
    </source>
</evidence>
<keyword evidence="9" id="KW-1185">Reference proteome</keyword>
<proteinExistence type="inferred from homology"/>
<feature type="signal peptide" evidence="4">
    <location>
        <begin position="1"/>
        <end position="28"/>
    </location>
</feature>
<reference evidence="8 9" key="1">
    <citation type="submission" date="2019-07" db="EMBL/GenBank/DDBJ databases">
        <title>Whole genome shotgun sequence of Novosphingobium sediminis NBRC 106119.</title>
        <authorList>
            <person name="Hosoyama A."/>
            <person name="Uohara A."/>
            <person name="Ohji S."/>
            <person name="Ichikawa N."/>
        </authorList>
    </citation>
    <scope>NUCLEOTIDE SEQUENCE [LARGE SCALE GENOMIC DNA]</scope>
    <source>
        <strain evidence="8 9">NBRC 106119</strain>
    </source>
</reference>
<dbReference type="Proteomes" id="UP000321464">
    <property type="component" value="Unassembled WGS sequence"/>
</dbReference>
<feature type="region of interest" description="Disordered" evidence="5">
    <location>
        <begin position="29"/>
        <end position="55"/>
    </location>
</feature>
<dbReference type="InterPro" id="IPR007543">
    <property type="entry name" value="LptD_C"/>
</dbReference>
<dbReference type="Pfam" id="PF03968">
    <property type="entry name" value="LptD_N"/>
    <property type="match status" value="1"/>
</dbReference>
<comment type="function">
    <text evidence="4">Involved in the assembly of lipopolysaccharide (LPS) at the surface of the outer membrane.</text>
</comment>
<dbReference type="PANTHER" id="PTHR30189">
    <property type="entry name" value="LPS-ASSEMBLY PROTEIN"/>
    <property type="match status" value="1"/>
</dbReference>
<dbReference type="GO" id="GO:1990351">
    <property type="term" value="C:transporter complex"/>
    <property type="evidence" value="ECO:0007669"/>
    <property type="project" value="TreeGrafter"/>
</dbReference>
<feature type="chain" id="PRO_5022275619" description="LPS-assembly protein LptD" evidence="4">
    <location>
        <begin position="29"/>
        <end position="758"/>
    </location>
</feature>
<dbReference type="EMBL" id="BJYR01000007">
    <property type="protein sequence ID" value="GEN99218.1"/>
    <property type="molecule type" value="Genomic_DNA"/>
</dbReference>
<comment type="subcellular location">
    <subcellularLocation>
        <location evidence="4">Cell outer membrane</location>
    </subcellularLocation>
</comment>
<comment type="similarity">
    <text evidence="4">Belongs to the LptD family.</text>
</comment>
<evidence type="ECO:0000256" key="2">
    <source>
        <dbReference type="ARBA" id="ARBA00023136"/>
    </source>
</evidence>
<dbReference type="InterPro" id="IPR005653">
    <property type="entry name" value="OstA-like_N"/>
</dbReference>
<dbReference type="PANTHER" id="PTHR30189:SF1">
    <property type="entry name" value="LPS-ASSEMBLY PROTEIN LPTD"/>
    <property type="match status" value="1"/>
</dbReference>
<dbReference type="Gene3D" id="2.60.450.10">
    <property type="entry name" value="Lipopolysaccharide (LPS) transport protein A like domain"/>
    <property type="match status" value="1"/>
</dbReference>
<sequence length="758" mass="83698" precursor="true">MRPLCVATFRPVLAVFGVLALAAAPASAQEVPASPPQEANGAASSAAGSTSNSAPEIRFQSDRVTYASDAETVTATGNVVLRRADQTVRADVVTWNRKSGLIEASGNIRFVDEGGNVLYTDKVELTDELKAGAIEDMLLVLRQGGRLAARSGTRAANGDMVLRDAAFSGCSVEGEDGCAKRPSWEVTAVAVTYDAKDQRVHYKGALLRVFGLPILPLPGLAHTSDFRAESGLLIPDFRFSAANGAEINDTYYWRLANNKDLAVTGYVFTGALPMVSARYRQLTDHGAFQATAYLTRSARIDIGGSNVAGANPQEQVFRGYFESNGRLQLSENWSLTGYGRYASDRTFLRRYDISRDDRLRSTINLERIDANSYFSLAGWAVQTLRSGDRQGLVPIALPAIEYRRRIAPPSIGGTLELQLNSLALTRTGGQDTQRAFAKAQWDLRTLTGWGQEITFTALARGDVYHSSQNELTTNALYRGVPGWQGRGIATAAVDIKWPLIGSAFGGTQVFTPRVQLVAIPHIRNLAILNEDSRSVELEDSNLFSLNRFPGYDRIEDGVRVTYGADWQFTRPGWRVSTTVGQSYRLSTQKTLLPDGTGLSSRASDIVGRTDLRFRDIVQFTHRFRLDKDNLKLRRNEFDATIGNHRTYAEVGYLRLNRDIPATFEDLRDREEVRFSARVAFARRWSVFGSAVANLTNRVDDPTKTKDGFQMLRHRLGFAYADDCLDLALTWRRDYITNGDATRGSTIQFNIAFKGLGVR</sequence>
<dbReference type="GO" id="GO:0043165">
    <property type="term" value="P:Gram-negative-bacterium-type cell outer membrane assembly"/>
    <property type="evidence" value="ECO:0007669"/>
    <property type="project" value="UniProtKB-UniRule"/>
</dbReference>
<accession>A0A512AHN1</accession>
<comment type="caution">
    <text evidence="8">The sequence shown here is derived from an EMBL/GenBank/DDBJ whole genome shotgun (WGS) entry which is preliminary data.</text>
</comment>
<dbReference type="AlphaFoldDB" id="A0A512AHN1"/>
<dbReference type="InterPro" id="IPR020889">
    <property type="entry name" value="LipoPS_assembly_LptD"/>
</dbReference>
<feature type="domain" description="LptD C-terminal" evidence="7">
    <location>
        <begin position="317"/>
        <end position="684"/>
    </location>
</feature>
<name>A0A512AHN1_9SPHN</name>
<feature type="compositionally biased region" description="Low complexity" evidence="5">
    <location>
        <begin position="39"/>
        <end position="54"/>
    </location>
</feature>
<evidence type="ECO:0000256" key="5">
    <source>
        <dbReference type="SAM" id="MobiDB-lite"/>
    </source>
</evidence>
<evidence type="ECO:0000313" key="9">
    <source>
        <dbReference type="Proteomes" id="UP000321464"/>
    </source>
</evidence>
<feature type="domain" description="Organic solvent tolerance-like N-terminal" evidence="6">
    <location>
        <begin position="60"/>
        <end position="128"/>
    </location>
</feature>
<evidence type="ECO:0000259" key="6">
    <source>
        <dbReference type="Pfam" id="PF03968"/>
    </source>
</evidence>
<evidence type="ECO:0000256" key="1">
    <source>
        <dbReference type="ARBA" id="ARBA00022729"/>
    </source>
</evidence>
<evidence type="ECO:0000259" key="7">
    <source>
        <dbReference type="Pfam" id="PF04453"/>
    </source>
</evidence>
<organism evidence="8 9">
    <name type="scientific">Novosphingobium sediminis</name>
    <dbReference type="NCBI Taxonomy" id="707214"/>
    <lineage>
        <taxon>Bacteria</taxon>
        <taxon>Pseudomonadati</taxon>
        <taxon>Pseudomonadota</taxon>
        <taxon>Alphaproteobacteria</taxon>
        <taxon>Sphingomonadales</taxon>
        <taxon>Sphingomonadaceae</taxon>
        <taxon>Novosphingobium</taxon>
    </lineage>
</organism>
<dbReference type="InterPro" id="IPR050218">
    <property type="entry name" value="LptD"/>
</dbReference>
<dbReference type="Pfam" id="PF04453">
    <property type="entry name" value="LptD"/>
    <property type="match status" value="1"/>
</dbReference>
<comment type="caution">
    <text evidence="4">Lacks conserved residue(s) required for the propagation of feature annotation.</text>
</comment>
<gene>
    <name evidence="4 8" type="primary">lptD</name>
    <name evidence="8" type="ORF">NSE01_10510</name>
</gene>
<dbReference type="HAMAP" id="MF_01411">
    <property type="entry name" value="LPS_assembly_LptD"/>
    <property type="match status" value="1"/>
</dbReference>
<keyword evidence="1 4" id="KW-0732">Signal</keyword>
<dbReference type="GO" id="GO:0015920">
    <property type="term" value="P:lipopolysaccharide transport"/>
    <property type="evidence" value="ECO:0007669"/>
    <property type="project" value="InterPro"/>
</dbReference>
<keyword evidence="3 4" id="KW-0998">Cell outer membrane</keyword>
<dbReference type="GO" id="GO:0009279">
    <property type="term" value="C:cell outer membrane"/>
    <property type="evidence" value="ECO:0007669"/>
    <property type="project" value="UniProtKB-SubCell"/>
</dbReference>
<comment type="subunit">
    <text evidence="4">Component of the lipopolysaccharide transport and assembly complex.</text>
</comment>
<keyword evidence="2 4" id="KW-0472">Membrane</keyword>
<evidence type="ECO:0000313" key="8">
    <source>
        <dbReference type="EMBL" id="GEN99218.1"/>
    </source>
</evidence>